<gene>
    <name evidence="2" type="ORF">BSTOLATCC_MIC36299</name>
</gene>
<organism evidence="2 3">
    <name type="scientific">Blepharisma stoltei</name>
    <dbReference type="NCBI Taxonomy" id="1481888"/>
    <lineage>
        <taxon>Eukaryota</taxon>
        <taxon>Sar</taxon>
        <taxon>Alveolata</taxon>
        <taxon>Ciliophora</taxon>
        <taxon>Postciliodesmatophora</taxon>
        <taxon>Heterotrichea</taxon>
        <taxon>Heterotrichida</taxon>
        <taxon>Blepharismidae</taxon>
        <taxon>Blepharisma</taxon>
    </lineage>
</organism>
<dbReference type="EMBL" id="CAJZBQ010000036">
    <property type="protein sequence ID" value="CAG9324513.1"/>
    <property type="molecule type" value="Genomic_DNA"/>
</dbReference>
<comment type="caution">
    <text evidence="2">The sequence shown here is derived from an EMBL/GenBank/DDBJ whole genome shotgun (WGS) entry which is preliminary data.</text>
</comment>
<evidence type="ECO:0000313" key="3">
    <source>
        <dbReference type="Proteomes" id="UP001162131"/>
    </source>
</evidence>
<keyword evidence="1" id="KW-1133">Transmembrane helix</keyword>
<accession>A0AAU9JFN4</accession>
<proteinExistence type="predicted"/>
<dbReference type="Proteomes" id="UP001162131">
    <property type="component" value="Unassembled WGS sequence"/>
</dbReference>
<keyword evidence="1" id="KW-0472">Membrane</keyword>
<dbReference type="AlphaFoldDB" id="A0AAU9JFN4"/>
<keyword evidence="3" id="KW-1185">Reference proteome</keyword>
<keyword evidence="1" id="KW-0812">Transmembrane</keyword>
<evidence type="ECO:0000313" key="2">
    <source>
        <dbReference type="EMBL" id="CAG9324513.1"/>
    </source>
</evidence>
<sequence>MVNICGIWIFFVGIKNIVFWYKICCWFRSWVWVLFGFLLHQFGCSIFMCILKLFLAHLFSCSWIYRMVWI</sequence>
<protein>
    <submittedName>
        <fullName evidence="2">Uncharacterized protein</fullName>
    </submittedName>
</protein>
<evidence type="ECO:0000256" key="1">
    <source>
        <dbReference type="SAM" id="Phobius"/>
    </source>
</evidence>
<name>A0AAU9JFN4_9CILI</name>
<feature type="transmembrane region" description="Helical" evidence="1">
    <location>
        <begin position="46"/>
        <end position="65"/>
    </location>
</feature>
<reference evidence="2" key="1">
    <citation type="submission" date="2021-09" db="EMBL/GenBank/DDBJ databases">
        <authorList>
            <consortium name="AG Swart"/>
            <person name="Singh M."/>
            <person name="Singh A."/>
            <person name="Seah K."/>
            <person name="Emmerich C."/>
        </authorList>
    </citation>
    <scope>NUCLEOTIDE SEQUENCE</scope>
    <source>
        <strain evidence="2">ATCC30299</strain>
    </source>
</reference>